<dbReference type="InterPro" id="IPR036661">
    <property type="entry name" value="Luciferase-like_sf"/>
</dbReference>
<organism evidence="2">
    <name type="scientific">marine metagenome</name>
    <dbReference type="NCBI Taxonomy" id="408172"/>
    <lineage>
        <taxon>unclassified sequences</taxon>
        <taxon>metagenomes</taxon>
        <taxon>ecological metagenomes</taxon>
    </lineage>
</organism>
<dbReference type="AlphaFoldDB" id="A0A382VXJ4"/>
<dbReference type="EMBL" id="UINC01155095">
    <property type="protein sequence ID" value="SVD50745.1"/>
    <property type="molecule type" value="Genomic_DNA"/>
</dbReference>
<sequence length="100" mass="10656">MEIGVSGVASSRHGEIGVLAKKAEDLGFESIWLPEHPVIPVNHNTKYRGSADGSIPEFMNHQVNPFIGLTLAAAATTKLKLGTGVCLVTEHNPLDLAKQI</sequence>
<evidence type="ECO:0000259" key="1">
    <source>
        <dbReference type="Pfam" id="PF00296"/>
    </source>
</evidence>
<dbReference type="InterPro" id="IPR011251">
    <property type="entry name" value="Luciferase-like_dom"/>
</dbReference>
<evidence type="ECO:0000313" key="2">
    <source>
        <dbReference type="EMBL" id="SVD50745.1"/>
    </source>
</evidence>
<name>A0A382VXJ4_9ZZZZ</name>
<dbReference type="Pfam" id="PF00296">
    <property type="entry name" value="Bac_luciferase"/>
    <property type="match status" value="1"/>
</dbReference>
<feature type="non-terminal residue" evidence="2">
    <location>
        <position position="100"/>
    </location>
</feature>
<dbReference type="SUPFAM" id="SSF51679">
    <property type="entry name" value="Bacterial luciferase-like"/>
    <property type="match status" value="1"/>
</dbReference>
<gene>
    <name evidence="2" type="ORF">METZ01_LOCUS403599</name>
</gene>
<reference evidence="2" key="1">
    <citation type="submission" date="2018-05" db="EMBL/GenBank/DDBJ databases">
        <authorList>
            <person name="Lanie J.A."/>
            <person name="Ng W.-L."/>
            <person name="Kazmierczak K.M."/>
            <person name="Andrzejewski T.M."/>
            <person name="Davidsen T.M."/>
            <person name="Wayne K.J."/>
            <person name="Tettelin H."/>
            <person name="Glass J.I."/>
            <person name="Rusch D."/>
            <person name="Podicherti R."/>
            <person name="Tsui H.-C.T."/>
            <person name="Winkler M.E."/>
        </authorList>
    </citation>
    <scope>NUCLEOTIDE SEQUENCE</scope>
</reference>
<protein>
    <recommendedName>
        <fullName evidence="1">Luciferase-like domain-containing protein</fullName>
    </recommendedName>
</protein>
<accession>A0A382VXJ4</accession>
<proteinExistence type="predicted"/>
<feature type="domain" description="Luciferase-like" evidence="1">
    <location>
        <begin position="8"/>
        <end position="100"/>
    </location>
</feature>
<dbReference type="GO" id="GO:0016705">
    <property type="term" value="F:oxidoreductase activity, acting on paired donors, with incorporation or reduction of molecular oxygen"/>
    <property type="evidence" value="ECO:0007669"/>
    <property type="project" value="InterPro"/>
</dbReference>
<dbReference type="Gene3D" id="3.20.20.30">
    <property type="entry name" value="Luciferase-like domain"/>
    <property type="match status" value="1"/>
</dbReference>